<dbReference type="InterPro" id="IPR007345">
    <property type="entry name" value="Polysacch_pyruvyl_Trfase"/>
</dbReference>
<protein>
    <submittedName>
        <fullName evidence="2">Polysaccharide pyruvyl transferase family protein</fullName>
    </submittedName>
</protein>
<dbReference type="EMBL" id="JAUBOF010000089">
    <property type="protein sequence ID" value="MDM7490519.1"/>
    <property type="molecule type" value="Genomic_DNA"/>
</dbReference>
<evidence type="ECO:0000259" key="1">
    <source>
        <dbReference type="Pfam" id="PF04230"/>
    </source>
</evidence>
<evidence type="ECO:0000313" key="3">
    <source>
        <dbReference type="Proteomes" id="UP001233164"/>
    </source>
</evidence>
<sequence length="374" mass="41429">MAMKTILISGAEVRDARRGNRGAEHLLRESASKLRSLGYVPAVTLGQVDPGLRGDLALKQYVGNPRIRVLDRVVPGVDLGGLVTLNRLDGVLDASGYALGDPWGMHTAKWIARKYSQWNARGVRIVALPQSYGPFVTPGLGETVRSALSHCDLVIARDEQSYQNLMSIGVDPSICMVSPDITIAAGVGGPGKSRERRLVIVPNYNIVERNPRVEYIDCLRATCEWGASRGYKVVGLLHEGVRDLRILQEVADQAPLEVLDDLRGWAVKEYIANSSLVVAGRYHAVVAALSTETPVVTHSWSHKYRELLRDFGVEEWMCSPVSASETISLVERISAVPQVEHLRINRRRIVVEIEEMWNRVQEVLRARDSRTAGR</sequence>
<dbReference type="Proteomes" id="UP001233164">
    <property type="component" value="Unassembled WGS sequence"/>
</dbReference>
<feature type="domain" description="Polysaccharide pyruvyl transferase" evidence="1">
    <location>
        <begin position="118"/>
        <end position="301"/>
    </location>
</feature>
<proteinExistence type="predicted"/>
<dbReference type="RefSeq" id="WP_289380781.1">
    <property type="nucleotide sequence ID" value="NZ_JAUBOF010000089.1"/>
</dbReference>
<accession>A0ABT7RS98</accession>
<keyword evidence="2" id="KW-0808">Transferase</keyword>
<gene>
    <name evidence="2" type="ORF">QT969_19740</name>
</gene>
<name>A0ABT7RS98_9NOCA</name>
<dbReference type="Pfam" id="PF04230">
    <property type="entry name" value="PS_pyruv_trans"/>
    <property type="match status" value="1"/>
</dbReference>
<dbReference type="PANTHER" id="PTHR36836">
    <property type="entry name" value="COLANIC ACID BIOSYNTHESIS PROTEIN WCAK"/>
    <property type="match status" value="1"/>
</dbReference>
<evidence type="ECO:0000313" key="2">
    <source>
        <dbReference type="EMBL" id="MDM7490519.1"/>
    </source>
</evidence>
<organism evidence="2 3">
    <name type="scientific">Rhodococcus indonesiensis</name>
    <dbReference type="NCBI Taxonomy" id="3055869"/>
    <lineage>
        <taxon>Bacteria</taxon>
        <taxon>Bacillati</taxon>
        <taxon>Actinomycetota</taxon>
        <taxon>Actinomycetes</taxon>
        <taxon>Mycobacteriales</taxon>
        <taxon>Nocardiaceae</taxon>
        <taxon>Rhodococcus</taxon>
    </lineage>
</organism>
<dbReference type="PANTHER" id="PTHR36836:SF1">
    <property type="entry name" value="COLANIC ACID BIOSYNTHESIS PROTEIN WCAK"/>
    <property type="match status" value="1"/>
</dbReference>
<reference evidence="2 3" key="1">
    <citation type="submission" date="2023-06" db="EMBL/GenBank/DDBJ databases">
        <title>Rhodococcus indonesiensis sp. nov a new member of the Rhodococcus ruber lineage isolated from a sediment of neutral hot spring.</title>
        <authorList>
            <person name="Kusuma A.B."/>
            <person name="Fenylestari G."/>
            <person name="Ammar F."/>
            <person name="Nouioui I."/>
            <person name="Goodfellow M."/>
        </authorList>
    </citation>
    <scope>NUCLEOTIDE SEQUENCE [LARGE SCALE GENOMIC DNA]</scope>
    <source>
        <strain evidence="2 3">CSLK01-03</strain>
    </source>
</reference>
<comment type="caution">
    <text evidence="2">The sequence shown here is derived from an EMBL/GenBank/DDBJ whole genome shotgun (WGS) entry which is preliminary data.</text>
</comment>
<dbReference type="GO" id="GO:0016740">
    <property type="term" value="F:transferase activity"/>
    <property type="evidence" value="ECO:0007669"/>
    <property type="project" value="UniProtKB-KW"/>
</dbReference>
<keyword evidence="3" id="KW-1185">Reference proteome</keyword>